<feature type="transmembrane region" description="Helical" evidence="1">
    <location>
        <begin position="429"/>
        <end position="451"/>
    </location>
</feature>
<proteinExistence type="predicted"/>
<evidence type="ECO:0000256" key="1">
    <source>
        <dbReference type="SAM" id="Phobius"/>
    </source>
</evidence>
<evidence type="ECO:0008006" key="4">
    <source>
        <dbReference type="Google" id="ProtNLM"/>
    </source>
</evidence>
<gene>
    <name evidence="2" type="ORF">GP473_06590</name>
</gene>
<dbReference type="RefSeq" id="WP_186276744.1">
    <property type="nucleotide sequence ID" value="NZ_CP046883.1"/>
</dbReference>
<feature type="transmembrane region" description="Helical" evidence="1">
    <location>
        <begin position="314"/>
        <end position="336"/>
    </location>
</feature>
<sequence>MAYHNYYPSAESRMALVKSTESNAGLVAMYGTIEMPGSLGQILAWESGLWMTLLPAIMLSLFASKLVRSPEHQGVDEILRSAGVSKRVVAWSQINTLGFVALIIGLGLSAILLAFGVMYDGLPINGCTLYGVMVALSAFGSALCGLFVILWARESTALTRISLITVAFAFILRSIADSKSWIILSWFTPLGWRQVISPFTDDSWVCAVIILFLNIIFSTLIVHLNISREWDQGIRGPATKKTYTSRAMGGPYRLRFVLDRPIILTWVLVTGGCSAFFMLLIGSMRELLSSDENTAEVFRQFLSQGELEITYVRFAIRFLSILIAVAGVSIVMRYRAAEKNRTVDIVRSTGINRSTPAVTVAASVILTVVTASVCSFLLGGMGLRLQAENVSDSVEALAWGTATAVAPAVLCSAFALFIVGWFPRASAIGWLLIVAAALLSIVGPMLKLSSAVTNLSVFNHTYSQLDNPTELWAQAIMLLGAVVLGAGGVVGIKGRDVG</sequence>
<feature type="transmembrane region" description="Helical" evidence="1">
    <location>
        <begin position="471"/>
        <end position="492"/>
    </location>
</feature>
<keyword evidence="1" id="KW-0812">Transmembrane</keyword>
<evidence type="ECO:0000313" key="2">
    <source>
        <dbReference type="EMBL" id="QNH96371.1"/>
    </source>
</evidence>
<keyword evidence="1" id="KW-0472">Membrane</keyword>
<feature type="transmembrane region" description="Helical" evidence="1">
    <location>
        <begin position="262"/>
        <end position="281"/>
    </location>
</feature>
<feature type="transmembrane region" description="Helical" evidence="1">
    <location>
        <begin position="204"/>
        <end position="226"/>
    </location>
</feature>
<organism evidence="2 3">
    <name type="scientific">Corynebacterium anserum</name>
    <dbReference type="NCBI Taxonomy" id="2684406"/>
    <lineage>
        <taxon>Bacteria</taxon>
        <taxon>Bacillati</taxon>
        <taxon>Actinomycetota</taxon>
        <taxon>Actinomycetes</taxon>
        <taxon>Mycobacteriales</taxon>
        <taxon>Corynebacteriaceae</taxon>
        <taxon>Corynebacterium</taxon>
    </lineage>
</organism>
<name>A0A7G7YPF1_9CORY</name>
<accession>A0A7G7YPF1</accession>
<feature type="transmembrane region" description="Helical" evidence="1">
    <location>
        <begin position="48"/>
        <end position="67"/>
    </location>
</feature>
<feature type="transmembrane region" description="Helical" evidence="1">
    <location>
        <begin position="398"/>
        <end position="422"/>
    </location>
</feature>
<feature type="transmembrane region" description="Helical" evidence="1">
    <location>
        <begin position="357"/>
        <end position="378"/>
    </location>
</feature>
<evidence type="ECO:0000313" key="3">
    <source>
        <dbReference type="Proteomes" id="UP000515275"/>
    </source>
</evidence>
<keyword evidence="3" id="KW-1185">Reference proteome</keyword>
<feature type="transmembrane region" description="Helical" evidence="1">
    <location>
        <begin position="129"/>
        <end position="151"/>
    </location>
</feature>
<feature type="transmembrane region" description="Helical" evidence="1">
    <location>
        <begin position="88"/>
        <end position="117"/>
    </location>
</feature>
<dbReference type="KEGG" id="cans:GP473_06590"/>
<protein>
    <recommendedName>
        <fullName evidence="4">ABC-2 family transporter protein</fullName>
    </recommendedName>
</protein>
<feature type="transmembrane region" description="Helical" evidence="1">
    <location>
        <begin position="163"/>
        <end position="184"/>
    </location>
</feature>
<dbReference type="Proteomes" id="UP000515275">
    <property type="component" value="Chromosome"/>
</dbReference>
<keyword evidence="1" id="KW-1133">Transmembrane helix</keyword>
<dbReference type="EMBL" id="CP046883">
    <property type="protein sequence ID" value="QNH96371.1"/>
    <property type="molecule type" value="Genomic_DNA"/>
</dbReference>
<dbReference type="AlphaFoldDB" id="A0A7G7YPF1"/>
<reference evidence="2 3" key="1">
    <citation type="submission" date="2019-12" db="EMBL/GenBank/DDBJ databases">
        <title>Corynebacterium sp. nov., isolated from feces of the Anser Albifrons in China.</title>
        <authorList>
            <person name="Liu Q."/>
        </authorList>
    </citation>
    <scope>NUCLEOTIDE SEQUENCE [LARGE SCALE GENOMIC DNA]</scope>
    <source>
        <strain evidence="2 3">23H37-10</strain>
    </source>
</reference>